<organism evidence="2 3">
    <name type="scientific">Alicyclobacillus mengziensis</name>
    <dbReference type="NCBI Taxonomy" id="2931921"/>
    <lineage>
        <taxon>Bacteria</taxon>
        <taxon>Bacillati</taxon>
        <taxon>Bacillota</taxon>
        <taxon>Bacilli</taxon>
        <taxon>Bacillales</taxon>
        <taxon>Alicyclobacillaceae</taxon>
        <taxon>Alicyclobacillus</taxon>
    </lineage>
</organism>
<gene>
    <name evidence="2" type="ORF">JZ786_23305</name>
</gene>
<dbReference type="KEGG" id="afx:JZ786_23305"/>
<proteinExistence type="predicted"/>
<evidence type="ECO:0000313" key="3">
    <source>
        <dbReference type="Proteomes" id="UP000663505"/>
    </source>
</evidence>
<dbReference type="InterPro" id="IPR021741">
    <property type="entry name" value="DUF3311"/>
</dbReference>
<dbReference type="Pfam" id="PF11755">
    <property type="entry name" value="DUF3311"/>
    <property type="match status" value="1"/>
</dbReference>
<feature type="transmembrane region" description="Helical" evidence="1">
    <location>
        <begin position="27"/>
        <end position="47"/>
    </location>
</feature>
<keyword evidence="3" id="KW-1185">Reference proteome</keyword>
<protein>
    <submittedName>
        <fullName evidence="2">DUF3311 domain-containing protein</fullName>
    </submittedName>
</protein>
<name>A0A9X7W4V3_9BACL</name>
<keyword evidence="1" id="KW-0472">Membrane</keyword>
<dbReference type="EMBL" id="CP071182">
    <property type="protein sequence ID" value="QSO50078.1"/>
    <property type="molecule type" value="Genomic_DNA"/>
</dbReference>
<keyword evidence="1" id="KW-1133">Transmembrane helix</keyword>
<dbReference type="Proteomes" id="UP000663505">
    <property type="component" value="Chromosome"/>
</dbReference>
<sequence length="57" mass="6574">MLIPYLWSVLAIPLVNQIRVEPFGVPFLELWMMAGVLVSSVCVAIVYQIDKRRRVNE</sequence>
<dbReference type="AlphaFoldDB" id="A0A9X7W4V3"/>
<reference evidence="2 3" key="1">
    <citation type="submission" date="2021-02" db="EMBL/GenBank/DDBJ databases">
        <title>Alicyclobacillus curvatus sp. nov. and Alicyclobacillus mengziensis sp. nov., two acidophilic bacteria isolated from acid mine drainage.</title>
        <authorList>
            <person name="Huang Y."/>
        </authorList>
    </citation>
    <scope>NUCLEOTIDE SEQUENCE [LARGE SCALE GENOMIC DNA]</scope>
    <source>
        <strain evidence="2 3">S30H14</strain>
    </source>
</reference>
<accession>A0A9X7W4V3</accession>
<keyword evidence="1" id="KW-0812">Transmembrane</keyword>
<evidence type="ECO:0000313" key="2">
    <source>
        <dbReference type="EMBL" id="QSO50078.1"/>
    </source>
</evidence>
<evidence type="ECO:0000256" key="1">
    <source>
        <dbReference type="SAM" id="Phobius"/>
    </source>
</evidence>